<name>A0A388K4G8_CHABU</name>
<sequence>MAAAADSAIAAACAAGAWAAAGERHVGHFFSRHVRQSSSTRQREVPVRVLRGMMETCHVSIARKPLLCFRRKRIRHQRLRQVSKRGGGGGGGEQASRNATSGVSRCCINNESATRSSWNADVDDKPVQSDVENEDGREASETLTITLSVAPSVSMVAPEDWDACAADAAGKGSFNPLISHAFFSSLEDSKSAVKGEGWYPQHLIAKDSSGKVLGVAPLYLKRYGATSKVGKDEKNPE</sequence>
<dbReference type="InterPro" id="IPR007434">
    <property type="entry name" value="FemAB-like"/>
</dbReference>
<dbReference type="OrthoDB" id="1946at2759"/>
<protein>
    <submittedName>
        <fullName evidence="2">Uncharacterized protein</fullName>
    </submittedName>
</protein>
<evidence type="ECO:0000256" key="1">
    <source>
        <dbReference type="SAM" id="MobiDB-lite"/>
    </source>
</evidence>
<gene>
    <name evidence="2" type="ORF">CBR_g48699</name>
</gene>
<organism evidence="2 3">
    <name type="scientific">Chara braunii</name>
    <name type="common">Braun's stonewort</name>
    <dbReference type="NCBI Taxonomy" id="69332"/>
    <lineage>
        <taxon>Eukaryota</taxon>
        <taxon>Viridiplantae</taxon>
        <taxon>Streptophyta</taxon>
        <taxon>Charophyceae</taxon>
        <taxon>Charales</taxon>
        <taxon>Characeae</taxon>
        <taxon>Chara</taxon>
    </lineage>
</organism>
<dbReference type="Gramene" id="GBG64950">
    <property type="protein sequence ID" value="GBG64950"/>
    <property type="gene ID" value="CBR_g48699"/>
</dbReference>
<dbReference type="Proteomes" id="UP000265515">
    <property type="component" value="Unassembled WGS sequence"/>
</dbReference>
<keyword evidence="3" id="KW-1185">Reference proteome</keyword>
<reference evidence="2 3" key="1">
    <citation type="journal article" date="2018" name="Cell">
        <title>The Chara Genome: Secondary Complexity and Implications for Plant Terrestrialization.</title>
        <authorList>
            <person name="Nishiyama T."/>
            <person name="Sakayama H."/>
            <person name="Vries J.D."/>
            <person name="Buschmann H."/>
            <person name="Saint-Marcoux D."/>
            <person name="Ullrich K.K."/>
            <person name="Haas F.B."/>
            <person name="Vanderstraeten L."/>
            <person name="Becker D."/>
            <person name="Lang D."/>
            <person name="Vosolsobe S."/>
            <person name="Rombauts S."/>
            <person name="Wilhelmsson P.K.I."/>
            <person name="Janitza P."/>
            <person name="Kern R."/>
            <person name="Heyl A."/>
            <person name="Rumpler F."/>
            <person name="Villalobos L.I.A.C."/>
            <person name="Clay J.M."/>
            <person name="Skokan R."/>
            <person name="Toyoda A."/>
            <person name="Suzuki Y."/>
            <person name="Kagoshima H."/>
            <person name="Schijlen E."/>
            <person name="Tajeshwar N."/>
            <person name="Catarino B."/>
            <person name="Hetherington A.J."/>
            <person name="Saltykova A."/>
            <person name="Bonnot C."/>
            <person name="Breuninger H."/>
            <person name="Symeonidi A."/>
            <person name="Radhakrishnan G.V."/>
            <person name="Van Nieuwerburgh F."/>
            <person name="Deforce D."/>
            <person name="Chang C."/>
            <person name="Karol K.G."/>
            <person name="Hedrich R."/>
            <person name="Ulvskov P."/>
            <person name="Glockner G."/>
            <person name="Delwiche C.F."/>
            <person name="Petrasek J."/>
            <person name="Van de Peer Y."/>
            <person name="Friml J."/>
            <person name="Beilby M."/>
            <person name="Dolan L."/>
            <person name="Kohara Y."/>
            <person name="Sugano S."/>
            <person name="Fujiyama A."/>
            <person name="Delaux P.-M."/>
            <person name="Quint M."/>
            <person name="TheiBen G."/>
            <person name="Hagemann M."/>
            <person name="Harholt J."/>
            <person name="Dunand C."/>
            <person name="Zachgo S."/>
            <person name="Langdale J."/>
            <person name="Maumus F."/>
            <person name="Straeten D.V.D."/>
            <person name="Gould S.B."/>
            <person name="Rensing S.A."/>
        </authorList>
    </citation>
    <scope>NUCLEOTIDE SEQUENCE [LARGE SCALE GENOMIC DNA]</scope>
    <source>
        <strain evidence="2 3">S276</strain>
    </source>
</reference>
<feature type="region of interest" description="Disordered" evidence="1">
    <location>
        <begin position="117"/>
        <end position="139"/>
    </location>
</feature>
<dbReference type="AlphaFoldDB" id="A0A388K4G8"/>
<accession>A0A388K4G8</accession>
<dbReference type="PANTHER" id="PTHR47017:SF1">
    <property type="entry name" value="ACYL-COA"/>
    <property type="match status" value="1"/>
</dbReference>
<feature type="region of interest" description="Disordered" evidence="1">
    <location>
        <begin position="79"/>
        <end position="102"/>
    </location>
</feature>
<evidence type="ECO:0000313" key="2">
    <source>
        <dbReference type="EMBL" id="GBG64950.1"/>
    </source>
</evidence>
<evidence type="ECO:0000313" key="3">
    <source>
        <dbReference type="Proteomes" id="UP000265515"/>
    </source>
</evidence>
<comment type="caution">
    <text evidence="2">The sequence shown here is derived from an EMBL/GenBank/DDBJ whole genome shotgun (WGS) entry which is preliminary data.</text>
</comment>
<dbReference type="EMBL" id="BFEA01000056">
    <property type="protein sequence ID" value="GBG64950.1"/>
    <property type="molecule type" value="Genomic_DNA"/>
</dbReference>
<dbReference type="PANTHER" id="PTHR47017">
    <property type="entry name" value="ACYL-COA"/>
    <property type="match status" value="1"/>
</dbReference>
<proteinExistence type="predicted"/>
<dbReference type="Pfam" id="PF04339">
    <property type="entry name" value="FemAB_like"/>
    <property type="match status" value="1"/>
</dbReference>